<organism evidence="7 8">
    <name type="scientific">candidate division MSBL1 archaeon SCGC-AAA382N08</name>
    <dbReference type="NCBI Taxonomy" id="1698285"/>
    <lineage>
        <taxon>Archaea</taxon>
        <taxon>Methanobacteriati</taxon>
        <taxon>Methanobacteriota</taxon>
        <taxon>candidate division MSBL1</taxon>
    </lineage>
</organism>
<dbReference type="SMART" id="SM00232">
    <property type="entry name" value="JAB_MPN"/>
    <property type="match status" value="1"/>
</dbReference>
<evidence type="ECO:0000256" key="1">
    <source>
        <dbReference type="ARBA" id="ARBA00022670"/>
    </source>
</evidence>
<protein>
    <recommendedName>
        <fullName evidence="6">JAB1/MPN/MOV34 metalloenzyme domain-containing protein</fullName>
    </recommendedName>
</protein>
<evidence type="ECO:0000313" key="7">
    <source>
        <dbReference type="EMBL" id="KXB08404.1"/>
    </source>
</evidence>
<dbReference type="Proteomes" id="UP000070175">
    <property type="component" value="Unassembled WGS sequence"/>
</dbReference>
<keyword evidence="3" id="KW-0378">Hydrolase</keyword>
<dbReference type="Pfam" id="PF14464">
    <property type="entry name" value="Prok-JAB"/>
    <property type="match status" value="1"/>
</dbReference>
<dbReference type="GO" id="GO:0006508">
    <property type="term" value="P:proteolysis"/>
    <property type="evidence" value="ECO:0007669"/>
    <property type="project" value="UniProtKB-KW"/>
</dbReference>
<comment type="caution">
    <text evidence="7">The sequence shown here is derived from an EMBL/GenBank/DDBJ whole genome shotgun (WGS) entry which is preliminary data.</text>
</comment>
<dbReference type="EMBL" id="LHYJ01000016">
    <property type="protein sequence ID" value="KXB08404.1"/>
    <property type="molecule type" value="Genomic_DNA"/>
</dbReference>
<name>A0A133VPM4_9EURY</name>
<keyword evidence="8" id="KW-1185">Reference proteome</keyword>
<keyword evidence="5" id="KW-0482">Metalloprotease</keyword>
<feature type="domain" description="JAB1/MPN/MOV34 metalloenzyme" evidence="6">
    <location>
        <begin position="2"/>
        <end position="136"/>
    </location>
</feature>
<sequence length="138" mass="15842">MKVQLSGQILKKLRRISKKVFPKEACSLLIGKFGGGNIIVEEIRETENVHDSDSSFLIDPRVIAEVLDELKSNDRELLGFFHTHPELPAFVSDRDEKFMELWGEKVWIIAGTDVSGNISEIKSFLWKDDEIIEIRIEE</sequence>
<dbReference type="InterPro" id="IPR028090">
    <property type="entry name" value="JAB_dom_prok"/>
</dbReference>
<evidence type="ECO:0000259" key="6">
    <source>
        <dbReference type="SMART" id="SM00232"/>
    </source>
</evidence>
<evidence type="ECO:0000256" key="2">
    <source>
        <dbReference type="ARBA" id="ARBA00022723"/>
    </source>
</evidence>
<dbReference type="CDD" id="cd08070">
    <property type="entry name" value="MPN_like"/>
    <property type="match status" value="1"/>
</dbReference>
<dbReference type="PANTHER" id="PTHR34858:SF1">
    <property type="entry name" value="CYSO-CYSTEINE PEPTIDASE"/>
    <property type="match status" value="1"/>
</dbReference>
<dbReference type="PANTHER" id="PTHR34858">
    <property type="entry name" value="CYSO-CYSTEINE PEPTIDASE"/>
    <property type="match status" value="1"/>
</dbReference>
<dbReference type="GO" id="GO:0008270">
    <property type="term" value="F:zinc ion binding"/>
    <property type="evidence" value="ECO:0007669"/>
    <property type="project" value="TreeGrafter"/>
</dbReference>
<proteinExistence type="predicted"/>
<keyword evidence="4" id="KW-0862">Zinc</keyword>
<evidence type="ECO:0000256" key="3">
    <source>
        <dbReference type="ARBA" id="ARBA00022801"/>
    </source>
</evidence>
<reference evidence="7 8" key="1">
    <citation type="journal article" date="2016" name="Sci. Rep.">
        <title>Metabolic traits of an uncultured archaeal lineage -MSBL1- from brine pools of the Red Sea.</title>
        <authorList>
            <person name="Mwirichia R."/>
            <person name="Alam I."/>
            <person name="Rashid M."/>
            <person name="Vinu M."/>
            <person name="Ba-Alawi W."/>
            <person name="Anthony Kamau A."/>
            <person name="Kamanda Ngugi D."/>
            <person name="Goker M."/>
            <person name="Klenk H.P."/>
            <person name="Bajic V."/>
            <person name="Stingl U."/>
        </authorList>
    </citation>
    <scope>NUCLEOTIDE SEQUENCE [LARGE SCALE GENOMIC DNA]</scope>
    <source>
        <strain evidence="7">SCGC-AAA382N08</strain>
    </source>
</reference>
<dbReference type="Gene3D" id="3.40.140.10">
    <property type="entry name" value="Cytidine Deaminase, domain 2"/>
    <property type="match status" value="1"/>
</dbReference>
<keyword evidence="1" id="KW-0645">Protease</keyword>
<gene>
    <name evidence="7" type="ORF">AKJ56_01425</name>
</gene>
<accession>A0A133VPM4</accession>
<dbReference type="AlphaFoldDB" id="A0A133VPM4"/>
<evidence type="ECO:0000256" key="4">
    <source>
        <dbReference type="ARBA" id="ARBA00022833"/>
    </source>
</evidence>
<keyword evidence="2" id="KW-0479">Metal-binding</keyword>
<evidence type="ECO:0000256" key="5">
    <source>
        <dbReference type="ARBA" id="ARBA00023049"/>
    </source>
</evidence>
<dbReference type="GO" id="GO:0008235">
    <property type="term" value="F:metalloexopeptidase activity"/>
    <property type="evidence" value="ECO:0007669"/>
    <property type="project" value="TreeGrafter"/>
</dbReference>
<evidence type="ECO:0000313" key="8">
    <source>
        <dbReference type="Proteomes" id="UP000070175"/>
    </source>
</evidence>
<dbReference type="InterPro" id="IPR051929">
    <property type="entry name" value="VirAsm_ModProt"/>
</dbReference>
<dbReference type="InterPro" id="IPR000555">
    <property type="entry name" value="JAMM/MPN+_dom"/>
</dbReference>
<dbReference type="SUPFAM" id="SSF102712">
    <property type="entry name" value="JAB1/MPN domain"/>
    <property type="match status" value="1"/>
</dbReference>